<organism evidence="2 3">
    <name type="scientific">Trichuris muris</name>
    <name type="common">Mouse whipworm</name>
    <dbReference type="NCBI Taxonomy" id="70415"/>
    <lineage>
        <taxon>Eukaryota</taxon>
        <taxon>Metazoa</taxon>
        <taxon>Ecdysozoa</taxon>
        <taxon>Nematoda</taxon>
        <taxon>Enoplea</taxon>
        <taxon>Dorylaimia</taxon>
        <taxon>Trichinellida</taxon>
        <taxon>Trichuridae</taxon>
        <taxon>Trichuris</taxon>
    </lineage>
</organism>
<dbReference type="WBParaSite" id="TMUE_2000010449.1">
    <property type="protein sequence ID" value="TMUE_2000010449.1"/>
    <property type="gene ID" value="WBGene00301006"/>
</dbReference>
<evidence type="ECO:0000256" key="1">
    <source>
        <dbReference type="SAM" id="MobiDB-lite"/>
    </source>
</evidence>
<name>A0A5S6QTI3_TRIMR</name>
<keyword evidence="2" id="KW-1185">Reference proteome</keyword>
<dbReference type="Proteomes" id="UP000046395">
    <property type="component" value="Unassembled WGS sequence"/>
</dbReference>
<protein>
    <submittedName>
        <fullName evidence="3">Uncharacterized protein</fullName>
    </submittedName>
</protein>
<sequence>MQVCHAIANMDDRFIEAESPNNCDPQTSEVIVGVWIRSTRIPGVQALKMLEVTSVRQLRNQRVIPEKLKKSSRRHCQETHPKCSNDKGNPLK</sequence>
<feature type="compositionally biased region" description="Basic and acidic residues" evidence="1">
    <location>
        <begin position="66"/>
        <end position="85"/>
    </location>
</feature>
<dbReference type="AlphaFoldDB" id="A0A5S6QTI3"/>
<proteinExistence type="predicted"/>
<reference evidence="3" key="1">
    <citation type="submission" date="2019-12" db="UniProtKB">
        <authorList>
            <consortium name="WormBaseParasite"/>
        </authorList>
    </citation>
    <scope>IDENTIFICATION</scope>
</reference>
<evidence type="ECO:0000313" key="2">
    <source>
        <dbReference type="Proteomes" id="UP000046395"/>
    </source>
</evidence>
<feature type="region of interest" description="Disordered" evidence="1">
    <location>
        <begin position="66"/>
        <end position="92"/>
    </location>
</feature>
<accession>A0A5S6QTI3</accession>
<evidence type="ECO:0000313" key="3">
    <source>
        <dbReference type="WBParaSite" id="TMUE_2000010449.1"/>
    </source>
</evidence>